<gene>
    <name evidence="2" type="ORF">EQU50_04390</name>
</gene>
<sequence>MRVALFFLGFFSLAAPIANGSESTSLIDSALIDSAHQETSCCRCFYTFLNAIYSCFRGSSAPSEVMLVELVNARLNGEVLTNSTQLKFSGTDSHLLNLQGDTVIRGDEGVLLFLTQGKSETEVLRLTACEKAEMFLDAVFGLKSGVDGVPPPDQRDGSINRLLRYKFDFVLGPRRNGWGGTYGCSKKSNHFSDHANAKGVFPGIGGRMGIAPNRTASQKVTDFFNSHQAQTDYERLRVLLDVLVVVRS</sequence>
<feature type="signal peptide" evidence="1">
    <location>
        <begin position="1"/>
        <end position="20"/>
    </location>
</feature>
<evidence type="ECO:0000313" key="3">
    <source>
        <dbReference type="Proteomes" id="UP000293550"/>
    </source>
</evidence>
<keyword evidence="3" id="KW-1185">Reference proteome</keyword>
<accession>A0A4Q7DIJ9</accession>
<evidence type="ECO:0000313" key="2">
    <source>
        <dbReference type="EMBL" id="RZI46180.1"/>
    </source>
</evidence>
<comment type="caution">
    <text evidence="2">The sequence shown here is derived from an EMBL/GenBank/DDBJ whole genome shotgun (WGS) entry which is preliminary data.</text>
</comment>
<organism evidence="2 3">
    <name type="scientific">Candidatus Finniella inopinata</name>
    <dbReference type="NCBI Taxonomy" id="1696036"/>
    <lineage>
        <taxon>Bacteria</taxon>
        <taxon>Pseudomonadati</taxon>
        <taxon>Pseudomonadota</taxon>
        <taxon>Alphaproteobacteria</taxon>
        <taxon>Holosporales</taxon>
        <taxon>Candidatus Paracaedibacteraceae</taxon>
        <taxon>Candidatus Finniella</taxon>
    </lineage>
</organism>
<name>A0A4Q7DIJ9_9PROT</name>
<reference evidence="2 3" key="1">
    <citation type="submission" date="2018-10" db="EMBL/GenBank/DDBJ databases">
        <title>An updated phylogeny of the Alphaproteobacteria reveals that the parasitic Rickettsiales and Holosporales have independent origins.</title>
        <authorList>
            <person name="Munoz-Gomez S.A."/>
            <person name="Hess S."/>
            <person name="Burger G."/>
            <person name="Lang B.F."/>
            <person name="Susko E."/>
            <person name="Slamovits C.H."/>
            <person name="Roger A.J."/>
        </authorList>
    </citation>
    <scope>NUCLEOTIDE SEQUENCE [LARGE SCALE GENOMIC DNA]</scope>
    <source>
        <strain evidence="2">HOLO01</strain>
    </source>
</reference>
<keyword evidence="1" id="KW-0732">Signal</keyword>
<dbReference type="EMBL" id="SCFB01000005">
    <property type="protein sequence ID" value="RZI46180.1"/>
    <property type="molecule type" value="Genomic_DNA"/>
</dbReference>
<dbReference type="AlphaFoldDB" id="A0A4Q7DIJ9"/>
<proteinExistence type="predicted"/>
<dbReference type="Proteomes" id="UP000293550">
    <property type="component" value="Unassembled WGS sequence"/>
</dbReference>
<evidence type="ECO:0000256" key="1">
    <source>
        <dbReference type="SAM" id="SignalP"/>
    </source>
</evidence>
<feature type="chain" id="PRO_5020307101" evidence="1">
    <location>
        <begin position="21"/>
        <end position="248"/>
    </location>
</feature>
<dbReference type="RefSeq" id="WP_130153932.1">
    <property type="nucleotide sequence ID" value="NZ_SCFB01000005.1"/>
</dbReference>
<protein>
    <submittedName>
        <fullName evidence="2">Uncharacterized protein</fullName>
    </submittedName>
</protein>